<dbReference type="InterPro" id="IPR027417">
    <property type="entry name" value="P-loop_NTPase"/>
</dbReference>
<dbReference type="InterPro" id="IPR011704">
    <property type="entry name" value="ATPase_dyneun-rel_AAA"/>
</dbReference>
<dbReference type="EMBL" id="CACVAS010000107">
    <property type="protein sequence ID" value="CAA6818602.1"/>
    <property type="molecule type" value="Genomic_DNA"/>
</dbReference>
<gene>
    <name evidence="2" type="ORF">HELGO_WM436</name>
</gene>
<dbReference type="CDD" id="cd00009">
    <property type="entry name" value="AAA"/>
    <property type="match status" value="1"/>
</dbReference>
<dbReference type="GO" id="GO:0005524">
    <property type="term" value="F:ATP binding"/>
    <property type="evidence" value="ECO:0007669"/>
    <property type="project" value="InterPro"/>
</dbReference>
<dbReference type="SMART" id="SM00382">
    <property type="entry name" value="AAA"/>
    <property type="match status" value="1"/>
</dbReference>
<feature type="domain" description="AAA+ ATPase" evidence="1">
    <location>
        <begin position="53"/>
        <end position="237"/>
    </location>
</feature>
<sequence length="318" mass="36635">MANTDWCYFQGDSEQKEFKAPTAPPWRIRKNRVKSYCTFSDKVKKMVSAALILRRPLLITGNPGIGKSSLAEAVMHELKLGDEVLYWRIGTQSKLKDGLYSYDALSRLQDVQTGEEDSEGEKISKKIENYLKLEALGTAFTSKTQRVVLIDEIDKSPIDLPNNLLHIFEENEFEIPELKRLKNYSFDNGEGFHTIDNGLVKCDIDTFPLIIMTSNGERDFPMAFMRRCLHLELKDPTDKELAKIVNKHFEQIKVKLDQEKLEKIIRSFIKLRDSEENKVYLSTDQLLNAVYLMEQDESIDLTNADDEMIDGIWKNLLG</sequence>
<evidence type="ECO:0000259" key="1">
    <source>
        <dbReference type="SMART" id="SM00382"/>
    </source>
</evidence>
<dbReference type="InterPro" id="IPR003593">
    <property type="entry name" value="AAA+_ATPase"/>
</dbReference>
<reference evidence="2" key="1">
    <citation type="submission" date="2020-01" db="EMBL/GenBank/DDBJ databases">
        <authorList>
            <person name="Meier V. D."/>
            <person name="Meier V D."/>
        </authorList>
    </citation>
    <scope>NUCLEOTIDE SEQUENCE</scope>
    <source>
        <strain evidence="2">HLG_WM_MAG_01</strain>
    </source>
</reference>
<proteinExistence type="predicted"/>
<name>A0A6S6TCM6_9BACT</name>
<dbReference type="GO" id="GO:0016887">
    <property type="term" value="F:ATP hydrolysis activity"/>
    <property type="evidence" value="ECO:0007669"/>
    <property type="project" value="InterPro"/>
</dbReference>
<dbReference type="AlphaFoldDB" id="A0A6S6TCM6"/>
<protein>
    <submittedName>
        <fullName evidence="2">MoxR-like ATPases</fullName>
    </submittedName>
</protein>
<evidence type="ECO:0000313" key="2">
    <source>
        <dbReference type="EMBL" id="CAA6818602.1"/>
    </source>
</evidence>
<dbReference type="SUPFAM" id="SSF52540">
    <property type="entry name" value="P-loop containing nucleoside triphosphate hydrolases"/>
    <property type="match status" value="1"/>
</dbReference>
<accession>A0A6S6TCM6</accession>
<dbReference type="Pfam" id="PF07728">
    <property type="entry name" value="AAA_5"/>
    <property type="match status" value="1"/>
</dbReference>
<organism evidence="2">
    <name type="scientific">uncultured Sulfurovum sp</name>
    <dbReference type="NCBI Taxonomy" id="269237"/>
    <lineage>
        <taxon>Bacteria</taxon>
        <taxon>Pseudomonadati</taxon>
        <taxon>Campylobacterota</taxon>
        <taxon>Epsilonproteobacteria</taxon>
        <taxon>Campylobacterales</taxon>
        <taxon>Sulfurovaceae</taxon>
        <taxon>Sulfurovum</taxon>
        <taxon>environmental samples</taxon>
    </lineage>
</organism>
<dbReference type="Gene3D" id="3.40.50.300">
    <property type="entry name" value="P-loop containing nucleotide triphosphate hydrolases"/>
    <property type="match status" value="1"/>
</dbReference>